<evidence type="ECO:0000313" key="6">
    <source>
        <dbReference type="Proteomes" id="UP001209570"/>
    </source>
</evidence>
<accession>A0AAD5M2S6</accession>
<evidence type="ECO:0000256" key="1">
    <source>
        <dbReference type="ARBA" id="ARBA00022741"/>
    </source>
</evidence>
<dbReference type="SUPFAM" id="SSF55021">
    <property type="entry name" value="ACT-like"/>
    <property type="match status" value="1"/>
</dbReference>
<dbReference type="Gene3D" id="3.30.70.260">
    <property type="match status" value="1"/>
</dbReference>
<evidence type="ECO:0000259" key="4">
    <source>
        <dbReference type="PROSITE" id="PS51671"/>
    </source>
</evidence>
<sequence>MARMMRRGSGGPQRINRLAARCPWKATRSLSSVEPQTERIISALVVNRPGTLAQLADVFGFAGQNISGLCVRSTVVPELSRVTITCRLRQADVAPLKKRLRALVSVTFFHVTTMQSCVDNNELLLRSHALLQIATPAAALQPAVQRLMDAYGAERVYADDELTVIPDDGLSLESTEELRQREAEDAAARDSSQFLHIIDEPARIDAFIAAIRGLGVTLLELQRCGSPLFLDTSQSTLDPEMKTGFSRRIDEEVERIMMEPEDEHPPGRRRAAQLHHIPGLEHEDEMDEMLNARFAASRAPRTTLQLYTDASGSFTPERLKLHARIAHQLYSAAPQSVATPKFVLLVGIPGAGKSTILSQLDLTGQLTLADFVNFDVDDIIALLPEYYHAMLNVGLGNAEPAADDNDDARLSHRHRHQQQQHHQQHRRRRRLPAPQRRYQMCRDEARFILEKNLLHAIMCRRNIILHGSGKSYSRYASLIDQVQSAGFDVHVMCLDVPLELAYERVERRSSGYGRDVPKLLIDFTASLLPRHFRRLAARVPNAHLFASDTMPPRLVWSKQQARVVHDSPDDPVQRKYTL</sequence>
<evidence type="ECO:0000256" key="3">
    <source>
        <dbReference type="SAM" id="MobiDB-lite"/>
    </source>
</evidence>
<dbReference type="Gene3D" id="3.40.50.300">
    <property type="entry name" value="P-loop containing nucleotide triphosphate hydrolases"/>
    <property type="match status" value="1"/>
</dbReference>
<dbReference type="InterPro" id="IPR045865">
    <property type="entry name" value="ACT-like_dom_sf"/>
</dbReference>
<dbReference type="InterPro" id="IPR054480">
    <property type="entry name" value="AHAS_small-like_ACT"/>
</dbReference>
<dbReference type="EMBL" id="JAKCXM010000527">
    <property type="protein sequence ID" value="KAJ0393122.1"/>
    <property type="molecule type" value="Genomic_DNA"/>
</dbReference>
<dbReference type="PROSITE" id="PS51671">
    <property type="entry name" value="ACT"/>
    <property type="match status" value="1"/>
</dbReference>
<organism evidence="5 6">
    <name type="scientific">Pythium insidiosum</name>
    <name type="common">Pythiosis disease agent</name>
    <dbReference type="NCBI Taxonomy" id="114742"/>
    <lineage>
        <taxon>Eukaryota</taxon>
        <taxon>Sar</taxon>
        <taxon>Stramenopiles</taxon>
        <taxon>Oomycota</taxon>
        <taxon>Peronosporomycetes</taxon>
        <taxon>Pythiales</taxon>
        <taxon>Pythiaceae</taxon>
        <taxon>Pythium</taxon>
    </lineage>
</organism>
<dbReference type="InterPro" id="IPR004789">
    <property type="entry name" value="Acetalactate_synth_ssu"/>
</dbReference>
<dbReference type="Proteomes" id="UP001209570">
    <property type="component" value="Unassembled WGS sequence"/>
</dbReference>
<dbReference type="GO" id="GO:0009097">
    <property type="term" value="P:isoleucine biosynthetic process"/>
    <property type="evidence" value="ECO:0007669"/>
    <property type="project" value="TreeGrafter"/>
</dbReference>
<dbReference type="InterPro" id="IPR010488">
    <property type="entry name" value="Zeta_toxin_domain"/>
</dbReference>
<dbReference type="InterPro" id="IPR002912">
    <property type="entry name" value="ACT_dom"/>
</dbReference>
<dbReference type="GO" id="GO:1990610">
    <property type="term" value="F:acetolactate synthase regulator activity"/>
    <property type="evidence" value="ECO:0007669"/>
    <property type="project" value="InterPro"/>
</dbReference>
<dbReference type="AlphaFoldDB" id="A0AAD5M2S6"/>
<dbReference type="Pfam" id="PF06414">
    <property type="entry name" value="Zeta_toxin"/>
    <property type="match status" value="2"/>
</dbReference>
<proteinExistence type="predicted"/>
<dbReference type="GO" id="GO:0003984">
    <property type="term" value="F:acetolactate synthase activity"/>
    <property type="evidence" value="ECO:0007669"/>
    <property type="project" value="TreeGrafter"/>
</dbReference>
<feature type="domain" description="ACT" evidence="4">
    <location>
        <begin position="40"/>
        <end position="114"/>
    </location>
</feature>
<keyword evidence="2" id="KW-0067">ATP-binding</keyword>
<dbReference type="GO" id="GO:0016301">
    <property type="term" value="F:kinase activity"/>
    <property type="evidence" value="ECO:0007669"/>
    <property type="project" value="InterPro"/>
</dbReference>
<dbReference type="Pfam" id="PF22629">
    <property type="entry name" value="ACT_AHAS_ss"/>
    <property type="match status" value="1"/>
</dbReference>
<dbReference type="GO" id="GO:0005829">
    <property type="term" value="C:cytosol"/>
    <property type="evidence" value="ECO:0007669"/>
    <property type="project" value="TreeGrafter"/>
</dbReference>
<keyword evidence="6" id="KW-1185">Reference proteome</keyword>
<reference evidence="5" key="1">
    <citation type="submission" date="2021-12" db="EMBL/GenBank/DDBJ databases">
        <title>Prjna785345.</title>
        <authorList>
            <person name="Rujirawat T."/>
            <person name="Krajaejun T."/>
        </authorList>
    </citation>
    <scope>NUCLEOTIDE SEQUENCE</scope>
    <source>
        <strain evidence="5">Pi057C3</strain>
    </source>
</reference>
<gene>
    <name evidence="5" type="ORF">P43SY_003667</name>
</gene>
<dbReference type="PANTHER" id="PTHR30239:SF0">
    <property type="entry name" value="ACETOLACTATE SYNTHASE SMALL SUBUNIT 1, CHLOROPLASTIC"/>
    <property type="match status" value="1"/>
</dbReference>
<feature type="region of interest" description="Disordered" evidence="3">
    <location>
        <begin position="402"/>
        <end position="435"/>
    </location>
</feature>
<dbReference type="GO" id="GO:0005524">
    <property type="term" value="F:ATP binding"/>
    <property type="evidence" value="ECO:0007669"/>
    <property type="project" value="UniProtKB-KW"/>
</dbReference>
<feature type="compositionally biased region" description="Basic residues" evidence="3">
    <location>
        <begin position="411"/>
        <end position="431"/>
    </location>
</feature>
<dbReference type="SUPFAM" id="SSF52540">
    <property type="entry name" value="P-loop containing nucleoside triphosphate hydrolases"/>
    <property type="match status" value="1"/>
</dbReference>
<dbReference type="GO" id="GO:0009099">
    <property type="term" value="P:L-valine biosynthetic process"/>
    <property type="evidence" value="ECO:0007669"/>
    <property type="project" value="TreeGrafter"/>
</dbReference>
<comment type="caution">
    <text evidence="5">The sequence shown here is derived from an EMBL/GenBank/DDBJ whole genome shotgun (WGS) entry which is preliminary data.</text>
</comment>
<name>A0AAD5M2S6_PYTIN</name>
<keyword evidence="1" id="KW-0547">Nucleotide-binding</keyword>
<dbReference type="InterPro" id="IPR027417">
    <property type="entry name" value="P-loop_NTPase"/>
</dbReference>
<evidence type="ECO:0000313" key="5">
    <source>
        <dbReference type="EMBL" id="KAJ0393122.1"/>
    </source>
</evidence>
<protein>
    <recommendedName>
        <fullName evidence="4">ACT domain-containing protein</fullName>
    </recommendedName>
</protein>
<evidence type="ECO:0000256" key="2">
    <source>
        <dbReference type="ARBA" id="ARBA00022840"/>
    </source>
</evidence>
<dbReference type="PANTHER" id="PTHR30239">
    <property type="entry name" value="ACETOLACTATE SYNTHASE SMALL SUBUNIT"/>
    <property type="match status" value="1"/>
</dbReference>